<evidence type="ECO:0000313" key="1">
    <source>
        <dbReference type="EMBL" id="SHL70429.1"/>
    </source>
</evidence>
<organism evidence="1 2">
    <name type="scientific">Chitinophaga jiangningensis</name>
    <dbReference type="NCBI Taxonomy" id="1419482"/>
    <lineage>
        <taxon>Bacteria</taxon>
        <taxon>Pseudomonadati</taxon>
        <taxon>Bacteroidota</taxon>
        <taxon>Chitinophagia</taxon>
        <taxon>Chitinophagales</taxon>
        <taxon>Chitinophagaceae</taxon>
        <taxon>Chitinophaga</taxon>
    </lineage>
</organism>
<protein>
    <submittedName>
        <fullName evidence="1">Uncharacterized protein</fullName>
    </submittedName>
</protein>
<dbReference type="EMBL" id="FRBL01000004">
    <property type="protein sequence ID" value="SHL70429.1"/>
    <property type="molecule type" value="Genomic_DNA"/>
</dbReference>
<dbReference type="RefSeq" id="WP_073081203.1">
    <property type="nucleotide sequence ID" value="NZ_FRBL01000004.1"/>
</dbReference>
<dbReference type="Pfam" id="PF20311">
    <property type="entry name" value="DUF6607"/>
    <property type="match status" value="1"/>
</dbReference>
<proteinExistence type="predicted"/>
<dbReference type="InterPro" id="IPR046715">
    <property type="entry name" value="DUF6607"/>
</dbReference>
<sequence length="315" mass="36212">MNKIVKIAFAGIVCPLSLFAQKEAARLKEDKAAIKSMCGCMEVTFEYTETFPGDSSYKPKGYHKITDAVEYVTVAEEKGDRIILQHLLVAGGEVIKHWTEDWMFQNQQLLTYDKNDRWEKKILPVSAVKGQWTQKVYGVDDEPRYEGTATWIHADGRHYWESTADAPLPRREYTTRSDYNVLQRTNRHELTSFGSLHIQDNKKIKRENGSDLFIVGEKGVNTYKRIDESKCEQAKAFWEQNKAFWAVVRAQWEKLYAAGNTIELKKKVNDQPFYKVMMDLEAKSRSKELSGAALEIAISGVLQQFIPKDIQLGKQ</sequence>
<gene>
    <name evidence="1" type="ORF">SAMN05444266_104467</name>
</gene>
<reference evidence="1 2" key="1">
    <citation type="submission" date="2016-11" db="EMBL/GenBank/DDBJ databases">
        <authorList>
            <person name="Jaros S."/>
            <person name="Januszkiewicz K."/>
            <person name="Wedrychowicz H."/>
        </authorList>
    </citation>
    <scope>NUCLEOTIDE SEQUENCE [LARGE SCALE GENOMIC DNA]</scope>
    <source>
        <strain evidence="1 2">DSM 27406</strain>
    </source>
</reference>
<dbReference type="STRING" id="1419482.SAMN05444266_104467"/>
<dbReference type="AlphaFoldDB" id="A0A1M7CUA3"/>
<evidence type="ECO:0000313" key="2">
    <source>
        <dbReference type="Proteomes" id="UP000184420"/>
    </source>
</evidence>
<keyword evidence="2" id="KW-1185">Reference proteome</keyword>
<accession>A0A1M7CUA3</accession>
<name>A0A1M7CUA3_9BACT</name>
<dbReference type="Proteomes" id="UP000184420">
    <property type="component" value="Unassembled WGS sequence"/>
</dbReference>